<dbReference type="SUPFAM" id="SSF55785">
    <property type="entry name" value="PYP-like sensor domain (PAS domain)"/>
    <property type="match status" value="1"/>
</dbReference>
<evidence type="ECO:0000259" key="20">
    <source>
        <dbReference type="PROSITE" id="PS50112"/>
    </source>
</evidence>
<dbReference type="CDD" id="cd13705">
    <property type="entry name" value="PBP2_BvgS_D1"/>
    <property type="match status" value="1"/>
</dbReference>
<reference evidence="23 24" key="1">
    <citation type="submission" date="2016-01" db="EMBL/GenBank/DDBJ databases">
        <authorList>
            <person name="McClelland M."/>
            <person name="Jain A."/>
            <person name="Saraogi P."/>
            <person name="Mendelson R."/>
            <person name="Westerman R."/>
            <person name="SanMiguel P."/>
            <person name="Csonka L."/>
        </authorList>
    </citation>
    <scope>NUCLEOTIDE SEQUENCE [LARGE SCALE GENOMIC DNA]</scope>
    <source>
        <strain evidence="23 24">NCPPB 2472</strain>
    </source>
</reference>
<name>A0A0X1T810_PSEAA</name>
<feature type="domain" description="PAC" evidence="21">
    <location>
        <begin position="623"/>
        <end position="674"/>
    </location>
</feature>
<dbReference type="CDD" id="cd17546">
    <property type="entry name" value="REC_hyHK_CKI1_RcsC-like"/>
    <property type="match status" value="1"/>
</dbReference>
<dbReference type="Gene3D" id="3.40.50.2300">
    <property type="match status" value="1"/>
</dbReference>
<dbReference type="InterPro" id="IPR013656">
    <property type="entry name" value="PAS_4"/>
</dbReference>
<evidence type="ECO:0000256" key="10">
    <source>
        <dbReference type="ARBA" id="ARBA00022741"/>
    </source>
</evidence>
<dbReference type="InterPro" id="IPR000700">
    <property type="entry name" value="PAS-assoc_C"/>
</dbReference>
<feature type="domain" description="HPt" evidence="22">
    <location>
        <begin position="1075"/>
        <end position="1172"/>
    </location>
</feature>
<dbReference type="Gene3D" id="3.40.190.10">
    <property type="entry name" value="Periplasmic binding protein-like II"/>
    <property type="match status" value="4"/>
</dbReference>
<keyword evidence="11 23" id="KW-0418">Kinase</keyword>
<dbReference type="Proteomes" id="UP000063229">
    <property type="component" value="Chromosome"/>
</dbReference>
<comment type="catalytic activity">
    <reaction evidence="1">
        <text>ATP + protein L-histidine = ADP + protein N-phospho-L-histidine.</text>
        <dbReference type="EC" id="2.7.13.3"/>
    </reaction>
</comment>
<dbReference type="InterPro" id="IPR000014">
    <property type="entry name" value="PAS"/>
</dbReference>
<dbReference type="CDD" id="cd00082">
    <property type="entry name" value="HisKA"/>
    <property type="match status" value="1"/>
</dbReference>
<evidence type="ECO:0000259" key="22">
    <source>
        <dbReference type="PROSITE" id="PS50894"/>
    </source>
</evidence>
<keyword evidence="12" id="KW-0067">ATP-binding</keyword>
<dbReference type="PRINTS" id="PR00344">
    <property type="entry name" value="BCTRLSENSOR"/>
</dbReference>
<protein>
    <recommendedName>
        <fullName evidence="3">histidine kinase</fullName>
        <ecNumber evidence="3">2.7.13.3</ecNumber>
    </recommendedName>
</protein>
<evidence type="ECO:0000256" key="14">
    <source>
        <dbReference type="ARBA" id="ARBA00023012"/>
    </source>
</evidence>
<feature type="modified residue" description="4-aspartylphosphate" evidence="17">
    <location>
        <position position="987"/>
    </location>
</feature>
<dbReference type="CDD" id="cd00130">
    <property type="entry name" value="PAS"/>
    <property type="match status" value="1"/>
</dbReference>
<evidence type="ECO:0000256" key="13">
    <source>
        <dbReference type="ARBA" id="ARBA00022989"/>
    </source>
</evidence>
<dbReference type="InterPro" id="IPR001789">
    <property type="entry name" value="Sig_transdc_resp-reg_receiver"/>
</dbReference>
<dbReference type="Pfam" id="PF00072">
    <property type="entry name" value="Response_reg"/>
    <property type="match status" value="1"/>
</dbReference>
<evidence type="ECO:0000256" key="2">
    <source>
        <dbReference type="ARBA" id="ARBA00004429"/>
    </source>
</evidence>
<dbReference type="Pfam" id="PF02518">
    <property type="entry name" value="HATPase_c"/>
    <property type="match status" value="1"/>
</dbReference>
<organism evidence="23 24">
    <name type="scientific">Pseudomonas agarici</name>
    <dbReference type="NCBI Taxonomy" id="46677"/>
    <lineage>
        <taxon>Bacteria</taxon>
        <taxon>Pseudomonadati</taxon>
        <taxon>Pseudomonadota</taxon>
        <taxon>Gammaproteobacteria</taxon>
        <taxon>Pseudomonadales</taxon>
        <taxon>Pseudomonadaceae</taxon>
        <taxon>Pseudomonas</taxon>
    </lineage>
</organism>
<dbReference type="Gene3D" id="3.30.565.10">
    <property type="entry name" value="Histidine kinase-like ATPase, C-terminal domain"/>
    <property type="match status" value="1"/>
</dbReference>
<evidence type="ECO:0000256" key="1">
    <source>
        <dbReference type="ARBA" id="ARBA00000085"/>
    </source>
</evidence>
<dbReference type="InterPro" id="IPR036097">
    <property type="entry name" value="HisK_dim/P_sf"/>
</dbReference>
<dbReference type="SUPFAM" id="SSF47384">
    <property type="entry name" value="Homodimeric domain of signal transducing histidine kinase"/>
    <property type="match status" value="1"/>
</dbReference>
<dbReference type="InterPro" id="IPR003594">
    <property type="entry name" value="HATPase_dom"/>
</dbReference>
<evidence type="ECO:0000256" key="4">
    <source>
        <dbReference type="ARBA" id="ARBA00022475"/>
    </source>
</evidence>
<dbReference type="AlphaFoldDB" id="A0A0X1T810"/>
<dbReference type="STRING" id="46677.AWM79_03910"/>
<evidence type="ECO:0000256" key="7">
    <source>
        <dbReference type="ARBA" id="ARBA00022679"/>
    </source>
</evidence>
<comment type="subcellular location">
    <subcellularLocation>
        <location evidence="2">Cell inner membrane</location>
        <topology evidence="2">Multi-pass membrane protein</topology>
    </subcellularLocation>
</comment>
<keyword evidence="4" id="KW-1003">Cell membrane</keyword>
<dbReference type="SMART" id="SM00091">
    <property type="entry name" value="PAS"/>
    <property type="match status" value="1"/>
</dbReference>
<dbReference type="PROSITE" id="PS50894">
    <property type="entry name" value="HPT"/>
    <property type="match status" value="1"/>
</dbReference>
<evidence type="ECO:0000256" key="17">
    <source>
        <dbReference type="PROSITE-ProRule" id="PRU00169"/>
    </source>
</evidence>
<dbReference type="PANTHER" id="PTHR43047:SF72">
    <property type="entry name" value="OSMOSENSING HISTIDINE PROTEIN KINASE SLN1"/>
    <property type="match status" value="1"/>
</dbReference>
<evidence type="ECO:0000313" key="23">
    <source>
        <dbReference type="EMBL" id="AMB88211.1"/>
    </source>
</evidence>
<dbReference type="InterPro" id="IPR036890">
    <property type="entry name" value="HATPase_C_sf"/>
</dbReference>
<keyword evidence="6 17" id="KW-0597">Phosphoprotein</keyword>
<dbReference type="InterPro" id="IPR005467">
    <property type="entry name" value="His_kinase_dom"/>
</dbReference>
<accession>A0A0X1T810</accession>
<keyword evidence="13" id="KW-1133">Transmembrane helix</keyword>
<dbReference type="EMBL" id="CP014135">
    <property type="protein sequence ID" value="AMB88211.1"/>
    <property type="molecule type" value="Genomic_DNA"/>
</dbReference>
<sequence length="1175" mass="130769">MAAQGLLFSLPASFVELDQLPLSADEQRWLGADRTLRVGISVADYEPVDITNDRNRYQGISADYVGLIRDRLGVAVEVIGFAERDQAVEALRDGQIDFLTSANGFERGVPELVFSSDYMPDRSVIVSRDETLDLDDLKDRKVVLLEGYADAQVVHATYPESKIILAPTLYSALEALAQGEVDAFIGNEVIVRAHKTIRPYMGLQIRGQSALPPIGFAFASRKSQPLLSGLIQRALDSIDEATRREILARWTTGFGSDITQPRVNLTPTELAWIDKHPRVVVASQQYPPHIYKDGHNRWVGLNVDLLARISRMTGLQFAFEESFSTMQTIGMLKAGKALMNGSLAESPERKTFLNFTYAFGGSSWVFVVPVHDSPLGSFKQLSGRVLALPEGHALQAMIRREHPDIVVRSVGTPEEARAMVENGEAAATIQSDARAYLYPPGRLKVGRSVEGLWSADSFSVVKTSPELLSILNKSLEAFPVAELRALRIKWLGAVPVAPPPSVWKRVPRWVYGLTGALLLLGGVSLAWNRRLNIQIRQRRQAERELNDRLAFQRALLDGIPNPIFVRDLQGRLITCNRSYEQSLSTTLEQVQGRRVTETGLLSQEIARQLHDEFMQLLEEQQPVFKDLRLEFLNGSIDVYQWMVPFYSAGAQLQGLLGGWIDITERKRLEAQLTEARRQAEQASQAKSAFLATMSHEIRTPMGAIIGLLEVEREQARARGEAFSPGLQVAYQSARDLTVLIGDSLDLAKIEAGRMCLDLQPTDLKHFLEGVVRLFEAQAREKGIELSLEIDALFVDDHRLDPLRLRQVLHNLIGNALKFTHEGFVRVRVVQLSQLAEIDRLCIAIEDSGKGIGPEQQERLFTPFAQVRDETAEQYRGTGLGLSICKQLVELMGGSIELQSHVGQGTQVRLELPLRREARCSAPVSIPLNNGGAELPSLNVMIVDDLSANRLVLHQQLGVLGQRVESFQTAQAALQAWQSGHFDLVISDCNMPGMTGYELAEALRRMETEEQRPACLIVGCTANAMSDERRRCLQAGMNDLLVKPVVLADLARLLADIAPREKSFNIQTLRNMTLADTEVLQRMLLELWKNLREERSELETTVSRTDWEGVAMSVHRLKGIASLVDAIALARACVDMESCLRLQATERLQPDWRVLKAAIDQVIGDIEPSLQQGAIF</sequence>
<dbReference type="InterPro" id="IPR049870">
    <property type="entry name" value="BvgS-like_periplasmic1"/>
</dbReference>
<dbReference type="Pfam" id="PF01627">
    <property type="entry name" value="Hpt"/>
    <property type="match status" value="1"/>
</dbReference>
<dbReference type="PROSITE" id="PS50110">
    <property type="entry name" value="RESPONSE_REGULATORY"/>
    <property type="match status" value="1"/>
</dbReference>
<dbReference type="InterPro" id="IPR011006">
    <property type="entry name" value="CheY-like_superfamily"/>
</dbReference>
<evidence type="ECO:0000256" key="16">
    <source>
        <dbReference type="PROSITE-ProRule" id="PRU00110"/>
    </source>
</evidence>
<keyword evidence="8" id="KW-0812">Transmembrane</keyword>
<dbReference type="GO" id="GO:0009927">
    <property type="term" value="F:histidine phosphotransfer kinase activity"/>
    <property type="evidence" value="ECO:0007669"/>
    <property type="project" value="TreeGrafter"/>
</dbReference>
<keyword evidence="14" id="KW-0902">Two-component regulatory system</keyword>
<dbReference type="SMART" id="SM00062">
    <property type="entry name" value="PBPb"/>
    <property type="match status" value="2"/>
</dbReference>
<gene>
    <name evidence="23" type="ORF">AWM79_03910</name>
</gene>
<keyword evidence="10" id="KW-0547">Nucleotide-binding</keyword>
<dbReference type="Gene3D" id="1.20.120.160">
    <property type="entry name" value="HPT domain"/>
    <property type="match status" value="1"/>
</dbReference>
<dbReference type="InterPro" id="IPR008207">
    <property type="entry name" value="Sig_transdc_His_kin_Hpt_dom"/>
</dbReference>
<dbReference type="EC" id="2.7.13.3" evidence="3"/>
<dbReference type="RefSeq" id="WP_060783935.1">
    <property type="nucleotide sequence ID" value="NZ_CP014135.1"/>
</dbReference>
<feature type="domain" description="Response regulatory" evidence="19">
    <location>
        <begin position="938"/>
        <end position="1057"/>
    </location>
</feature>
<dbReference type="Gene3D" id="1.10.287.130">
    <property type="match status" value="1"/>
</dbReference>
<dbReference type="NCBIfam" id="TIGR00229">
    <property type="entry name" value="sensory_box"/>
    <property type="match status" value="1"/>
</dbReference>
<feature type="modified residue" description="Phosphohistidine" evidence="16">
    <location>
        <position position="1114"/>
    </location>
</feature>
<dbReference type="Pfam" id="PF00512">
    <property type="entry name" value="HisKA"/>
    <property type="match status" value="1"/>
</dbReference>
<evidence type="ECO:0000259" key="18">
    <source>
        <dbReference type="PROSITE" id="PS50109"/>
    </source>
</evidence>
<dbReference type="SUPFAM" id="SSF47226">
    <property type="entry name" value="Histidine-containing phosphotransfer domain, HPT domain"/>
    <property type="match status" value="1"/>
</dbReference>
<dbReference type="InterPro" id="IPR035965">
    <property type="entry name" value="PAS-like_dom_sf"/>
</dbReference>
<evidence type="ECO:0000256" key="6">
    <source>
        <dbReference type="ARBA" id="ARBA00022553"/>
    </source>
</evidence>
<dbReference type="InterPro" id="IPR001638">
    <property type="entry name" value="Solute-binding_3/MltF_N"/>
</dbReference>
<evidence type="ECO:0000256" key="15">
    <source>
        <dbReference type="ARBA" id="ARBA00023136"/>
    </source>
</evidence>
<evidence type="ECO:0000256" key="12">
    <source>
        <dbReference type="ARBA" id="ARBA00022840"/>
    </source>
</evidence>
<dbReference type="KEGG" id="pagb:AWM79_03910"/>
<feature type="domain" description="Histidine kinase" evidence="18">
    <location>
        <begin position="692"/>
        <end position="915"/>
    </location>
</feature>
<dbReference type="PROSITE" id="PS50109">
    <property type="entry name" value="HIS_KIN"/>
    <property type="match status" value="1"/>
</dbReference>
<dbReference type="PROSITE" id="PS50112">
    <property type="entry name" value="PAS"/>
    <property type="match status" value="1"/>
</dbReference>
<dbReference type="CDD" id="cd13707">
    <property type="entry name" value="PBP2_BvgS_D2"/>
    <property type="match status" value="1"/>
</dbReference>
<evidence type="ECO:0000256" key="8">
    <source>
        <dbReference type="ARBA" id="ARBA00022692"/>
    </source>
</evidence>
<dbReference type="SUPFAM" id="SSF53850">
    <property type="entry name" value="Periplasmic binding protein-like II"/>
    <property type="match status" value="2"/>
</dbReference>
<dbReference type="FunFam" id="3.30.565.10:FF:000010">
    <property type="entry name" value="Sensor histidine kinase RcsC"/>
    <property type="match status" value="1"/>
</dbReference>
<evidence type="ECO:0000259" key="21">
    <source>
        <dbReference type="PROSITE" id="PS50113"/>
    </source>
</evidence>
<dbReference type="Pfam" id="PF00497">
    <property type="entry name" value="SBP_bac_3"/>
    <property type="match status" value="2"/>
</dbReference>
<keyword evidence="7" id="KW-0808">Transferase</keyword>
<evidence type="ECO:0000259" key="19">
    <source>
        <dbReference type="PROSITE" id="PS50110"/>
    </source>
</evidence>
<dbReference type="GO" id="GO:0000155">
    <property type="term" value="F:phosphorelay sensor kinase activity"/>
    <property type="evidence" value="ECO:0007669"/>
    <property type="project" value="InterPro"/>
</dbReference>
<keyword evidence="15" id="KW-0472">Membrane</keyword>
<dbReference type="GO" id="GO:0005524">
    <property type="term" value="F:ATP binding"/>
    <property type="evidence" value="ECO:0007669"/>
    <property type="project" value="UniProtKB-KW"/>
</dbReference>
<keyword evidence="9" id="KW-0732">Signal</keyword>
<dbReference type="CDD" id="cd00088">
    <property type="entry name" value="HPT"/>
    <property type="match status" value="1"/>
</dbReference>
<dbReference type="SMART" id="SM00448">
    <property type="entry name" value="REC"/>
    <property type="match status" value="1"/>
</dbReference>
<dbReference type="SUPFAM" id="SSF52172">
    <property type="entry name" value="CheY-like"/>
    <property type="match status" value="1"/>
</dbReference>
<dbReference type="InterPro" id="IPR036641">
    <property type="entry name" value="HPT_dom_sf"/>
</dbReference>
<dbReference type="PANTHER" id="PTHR43047">
    <property type="entry name" value="TWO-COMPONENT HISTIDINE PROTEIN KINASE"/>
    <property type="match status" value="1"/>
</dbReference>
<evidence type="ECO:0000256" key="3">
    <source>
        <dbReference type="ARBA" id="ARBA00012438"/>
    </source>
</evidence>
<dbReference type="SUPFAM" id="SSF55874">
    <property type="entry name" value="ATPase domain of HSP90 chaperone/DNA topoisomerase II/histidine kinase"/>
    <property type="match status" value="1"/>
</dbReference>
<evidence type="ECO:0000256" key="5">
    <source>
        <dbReference type="ARBA" id="ARBA00022519"/>
    </source>
</evidence>
<feature type="domain" description="PAS" evidence="20">
    <location>
        <begin position="548"/>
        <end position="620"/>
    </location>
</feature>
<dbReference type="SMART" id="SM00388">
    <property type="entry name" value="HisKA"/>
    <property type="match status" value="1"/>
</dbReference>
<dbReference type="InterPro" id="IPR004358">
    <property type="entry name" value="Sig_transdc_His_kin-like_C"/>
</dbReference>
<dbReference type="SMART" id="SM00387">
    <property type="entry name" value="HATPase_c"/>
    <property type="match status" value="1"/>
</dbReference>
<keyword evidence="24" id="KW-1185">Reference proteome</keyword>
<dbReference type="GO" id="GO:0005886">
    <property type="term" value="C:plasma membrane"/>
    <property type="evidence" value="ECO:0007669"/>
    <property type="project" value="UniProtKB-SubCell"/>
</dbReference>
<dbReference type="CDD" id="cd16922">
    <property type="entry name" value="HATPase_EvgS-ArcB-TorS-like"/>
    <property type="match status" value="1"/>
</dbReference>
<proteinExistence type="predicted"/>
<evidence type="ECO:0000256" key="9">
    <source>
        <dbReference type="ARBA" id="ARBA00022729"/>
    </source>
</evidence>
<dbReference type="Gene3D" id="3.30.450.20">
    <property type="entry name" value="PAS domain"/>
    <property type="match status" value="1"/>
</dbReference>
<dbReference type="InterPro" id="IPR049871">
    <property type="entry name" value="BvgS-like_periplasmic2"/>
</dbReference>
<dbReference type="PROSITE" id="PS50113">
    <property type="entry name" value="PAC"/>
    <property type="match status" value="1"/>
</dbReference>
<evidence type="ECO:0000256" key="11">
    <source>
        <dbReference type="ARBA" id="ARBA00022777"/>
    </source>
</evidence>
<keyword evidence="5" id="KW-0997">Cell inner membrane</keyword>
<dbReference type="Pfam" id="PF08448">
    <property type="entry name" value="PAS_4"/>
    <property type="match status" value="1"/>
</dbReference>
<dbReference type="InterPro" id="IPR003661">
    <property type="entry name" value="HisK_dim/P_dom"/>
</dbReference>
<evidence type="ECO:0000313" key="24">
    <source>
        <dbReference type="Proteomes" id="UP000063229"/>
    </source>
</evidence>